<dbReference type="Proteomes" id="UP001144673">
    <property type="component" value="Chromosome 5"/>
</dbReference>
<evidence type="ECO:0000313" key="2">
    <source>
        <dbReference type="EMBL" id="KAJ4153415.1"/>
    </source>
</evidence>
<feature type="transmembrane region" description="Helical" evidence="1">
    <location>
        <begin position="155"/>
        <end position="177"/>
    </location>
</feature>
<dbReference type="AlphaFoldDB" id="A0A9W8UMD4"/>
<dbReference type="GeneID" id="80897061"/>
<evidence type="ECO:0000313" key="3">
    <source>
        <dbReference type="Proteomes" id="UP001144673"/>
    </source>
</evidence>
<dbReference type="EMBL" id="JAJHUN010000008">
    <property type="protein sequence ID" value="KAJ4153415.1"/>
    <property type="molecule type" value="Genomic_DNA"/>
</dbReference>
<protein>
    <submittedName>
        <fullName evidence="2">Uncharacterized protein</fullName>
    </submittedName>
</protein>
<feature type="transmembrane region" description="Helical" evidence="1">
    <location>
        <begin position="61"/>
        <end position="79"/>
    </location>
</feature>
<dbReference type="RefSeq" id="XP_056054073.1">
    <property type="nucleotide sequence ID" value="XM_056196978.1"/>
</dbReference>
<evidence type="ECO:0000256" key="1">
    <source>
        <dbReference type="SAM" id="Phobius"/>
    </source>
</evidence>
<feature type="transmembrane region" description="Helical" evidence="1">
    <location>
        <begin position="198"/>
        <end position="222"/>
    </location>
</feature>
<keyword evidence="1" id="KW-1133">Transmembrane helix</keyword>
<keyword evidence="3" id="KW-1185">Reference proteome</keyword>
<proteinExistence type="predicted"/>
<name>A0A9W8UMD4_AKAMU</name>
<comment type="caution">
    <text evidence="2">The sequence shown here is derived from an EMBL/GenBank/DDBJ whole genome shotgun (WGS) entry which is preliminary data.</text>
</comment>
<accession>A0A9W8UMD4</accession>
<sequence length="288" mass="31204">MGGVFPTHEFVIQGFSVSFILGTSFVPMSGFSPVCPPLPVCPLIPPVMAAPDTTADSLKGLLGTTIGLITIAVVFRFVARLQQKAHVRVDDWLTVPVLIAFIAGSSCYLHMISIRSLGYSSFEVSKEEVKEHVKKSQTISIVLQFHTTTIRKVCLLGIILLACFGFAASTVRVVVFTQIVNAGAAAYRMARQRQLTRAIFYMALELGIMAVAINLPLIWVVFAKVGPESIIRSVRSAISLASIGPHRSGGSLGSRGQHRIAKVIYVNLLHCAFACWPIPQAWRRLGGA</sequence>
<reference evidence="2" key="1">
    <citation type="journal article" date="2023" name="Access Microbiol">
        <title>De-novo genome assembly for Akanthomyces muscarius, a biocontrol agent of insect agricultural pests.</title>
        <authorList>
            <person name="Erdos Z."/>
            <person name="Studholme D.J."/>
            <person name="Raymond B."/>
            <person name="Sharma M."/>
        </authorList>
    </citation>
    <scope>NUCLEOTIDE SEQUENCE</scope>
    <source>
        <strain evidence="2">Ve6</strain>
    </source>
</reference>
<feature type="transmembrane region" description="Helical" evidence="1">
    <location>
        <begin position="91"/>
        <end position="112"/>
    </location>
</feature>
<keyword evidence="1" id="KW-0472">Membrane</keyword>
<organism evidence="2 3">
    <name type="scientific">Akanthomyces muscarius</name>
    <name type="common">Entomopathogenic fungus</name>
    <name type="synonym">Lecanicillium muscarium</name>
    <dbReference type="NCBI Taxonomy" id="2231603"/>
    <lineage>
        <taxon>Eukaryota</taxon>
        <taxon>Fungi</taxon>
        <taxon>Dikarya</taxon>
        <taxon>Ascomycota</taxon>
        <taxon>Pezizomycotina</taxon>
        <taxon>Sordariomycetes</taxon>
        <taxon>Hypocreomycetidae</taxon>
        <taxon>Hypocreales</taxon>
        <taxon>Cordycipitaceae</taxon>
        <taxon>Akanthomyces</taxon>
    </lineage>
</organism>
<gene>
    <name evidence="2" type="ORF">LMH87_009902</name>
</gene>
<keyword evidence="1" id="KW-0812">Transmembrane</keyword>